<name>A0A0R2NIZ6_9LACO</name>
<dbReference type="InterPro" id="IPR022876">
    <property type="entry name" value="Tscrpt_rep_Rex"/>
</dbReference>
<keyword evidence="2 7" id="KW-0678">Repressor</keyword>
<accession>A0A0R2NIZ6</accession>
<evidence type="ECO:0000313" key="10">
    <source>
        <dbReference type="Proteomes" id="UP000051249"/>
    </source>
</evidence>
<keyword evidence="10" id="KW-1185">Reference proteome</keyword>
<dbReference type="GO" id="GO:0003700">
    <property type="term" value="F:DNA-binding transcription factor activity"/>
    <property type="evidence" value="ECO:0007669"/>
    <property type="project" value="UniProtKB-UniRule"/>
</dbReference>
<dbReference type="NCBIfam" id="NF003995">
    <property type="entry name" value="PRK05472.2-4"/>
    <property type="match status" value="1"/>
</dbReference>
<evidence type="ECO:0000256" key="7">
    <source>
        <dbReference type="HAMAP-Rule" id="MF_01131"/>
    </source>
</evidence>
<dbReference type="Pfam" id="PF06971">
    <property type="entry name" value="Put_DNA-bind_N"/>
    <property type="match status" value="1"/>
</dbReference>
<dbReference type="GO" id="GO:0003677">
    <property type="term" value="F:DNA binding"/>
    <property type="evidence" value="ECO:0007669"/>
    <property type="project" value="UniProtKB-UniRule"/>
</dbReference>
<dbReference type="GO" id="GO:0005737">
    <property type="term" value="C:cytoplasm"/>
    <property type="evidence" value="ECO:0007669"/>
    <property type="project" value="UniProtKB-SubCell"/>
</dbReference>
<dbReference type="GO" id="GO:0045892">
    <property type="term" value="P:negative regulation of DNA-templated transcription"/>
    <property type="evidence" value="ECO:0007669"/>
    <property type="project" value="InterPro"/>
</dbReference>
<comment type="caution">
    <text evidence="9">The sequence shown here is derived from an EMBL/GenBank/DDBJ whole genome shotgun (WGS) entry which is preliminary data.</text>
</comment>
<keyword evidence="4 7" id="KW-0520">NAD</keyword>
<evidence type="ECO:0000256" key="1">
    <source>
        <dbReference type="ARBA" id="ARBA00022490"/>
    </source>
</evidence>
<feature type="binding site" evidence="7">
    <location>
        <begin position="89"/>
        <end position="94"/>
    </location>
    <ligand>
        <name>NAD(+)</name>
        <dbReference type="ChEBI" id="CHEBI:57540"/>
    </ligand>
</feature>
<dbReference type="Proteomes" id="UP000051249">
    <property type="component" value="Unassembled WGS sequence"/>
</dbReference>
<dbReference type="InterPro" id="IPR036388">
    <property type="entry name" value="WH-like_DNA-bd_sf"/>
</dbReference>
<keyword evidence="3 7" id="KW-0805">Transcription regulation</keyword>
<evidence type="ECO:0000259" key="8">
    <source>
        <dbReference type="SMART" id="SM00881"/>
    </source>
</evidence>
<feature type="DNA-binding region" description="H-T-H motif" evidence="7">
    <location>
        <begin position="15"/>
        <end position="54"/>
    </location>
</feature>
<reference evidence="9 10" key="1">
    <citation type="journal article" date="2015" name="Genome Announc.">
        <title>Expanding the biotechnology potential of lactobacilli through comparative genomics of 213 strains and associated genera.</title>
        <authorList>
            <person name="Sun Z."/>
            <person name="Harris H.M."/>
            <person name="McCann A."/>
            <person name="Guo C."/>
            <person name="Argimon S."/>
            <person name="Zhang W."/>
            <person name="Yang X."/>
            <person name="Jeffery I.B."/>
            <person name="Cooney J.C."/>
            <person name="Kagawa T.F."/>
            <person name="Liu W."/>
            <person name="Song Y."/>
            <person name="Salvetti E."/>
            <person name="Wrobel A."/>
            <person name="Rasinkangas P."/>
            <person name="Parkhill J."/>
            <person name="Rea M.C."/>
            <person name="O'Sullivan O."/>
            <person name="Ritari J."/>
            <person name="Douillard F.P."/>
            <person name="Paul Ross R."/>
            <person name="Yang R."/>
            <person name="Briner A.E."/>
            <person name="Felis G.E."/>
            <person name="de Vos W.M."/>
            <person name="Barrangou R."/>
            <person name="Klaenhammer T.R."/>
            <person name="Caufield P.W."/>
            <person name="Cui Y."/>
            <person name="Zhang H."/>
            <person name="O'Toole P.W."/>
        </authorList>
    </citation>
    <scope>NUCLEOTIDE SEQUENCE [LARGE SCALE GENOMIC DNA]</scope>
    <source>
        <strain evidence="9 10">DSM 23026</strain>
    </source>
</reference>
<dbReference type="PANTHER" id="PTHR35786">
    <property type="entry name" value="REDOX-SENSING TRANSCRIPTIONAL REPRESSOR REX"/>
    <property type="match status" value="1"/>
</dbReference>
<comment type="function">
    <text evidence="7">Modulates transcription in response to changes in cellular NADH/NAD(+) redox state.</text>
</comment>
<evidence type="ECO:0000313" key="9">
    <source>
        <dbReference type="EMBL" id="KRO25761.1"/>
    </source>
</evidence>
<dbReference type="EMBL" id="JQCQ01000006">
    <property type="protein sequence ID" value="KRO25761.1"/>
    <property type="molecule type" value="Genomic_DNA"/>
</dbReference>
<evidence type="ECO:0000256" key="6">
    <source>
        <dbReference type="ARBA" id="ARBA00023163"/>
    </source>
</evidence>
<dbReference type="InterPro" id="IPR036291">
    <property type="entry name" value="NAD(P)-bd_dom_sf"/>
</dbReference>
<comment type="similarity">
    <text evidence="7">Belongs to the transcriptional regulatory Rex family.</text>
</comment>
<dbReference type="RefSeq" id="WP_057798366.1">
    <property type="nucleotide sequence ID" value="NZ_BJZZ01000006.1"/>
</dbReference>
<dbReference type="HAMAP" id="MF_01131">
    <property type="entry name" value="Rex"/>
    <property type="match status" value="1"/>
</dbReference>
<dbReference type="AlphaFoldDB" id="A0A0R2NIZ6"/>
<dbReference type="InterPro" id="IPR009718">
    <property type="entry name" value="Rex_DNA-bd_C_dom"/>
</dbReference>
<dbReference type="NCBIfam" id="NF003994">
    <property type="entry name" value="PRK05472.2-3"/>
    <property type="match status" value="1"/>
</dbReference>
<dbReference type="SUPFAM" id="SSF51735">
    <property type="entry name" value="NAD(P)-binding Rossmann-fold domains"/>
    <property type="match status" value="1"/>
</dbReference>
<dbReference type="SMART" id="SM00881">
    <property type="entry name" value="CoA_binding"/>
    <property type="match status" value="1"/>
</dbReference>
<dbReference type="OrthoDB" id="9784760at2"/>
<feature type="domain" description="CoA-binding" evidence="8">
    <location>
        <begin position="78"/>
        <end position="179"/>
    </location>
</feature>
<protein>
    <recommendedName>
        <fullName evidence="7">Redox-sensing transcriptional repressor Rex</fullName>
    </recommendedName>
</protein>
<dbReference type="InterPro" id="IPR003781">
    <property type="entry name" value="CoA-bd"/>
</dbReference>
<dbReference type="SUPFAM" id="SSF46785">
    <property type="entry name" value="Winged helix' DNA-binding domain"/>
    <property type="match status" value="1"/>
</dbReference>
<dbReference type="NCBIfam" id="NF003989">
    <property type="entry name" value="PRK05472.1-3"/>
    <property type="match status" value="1"/>
</dbReference>
<evidence type="ECO:0000256" key="3">
    <source>
        <dbReference type="ARBA" id="ARBA00023015"/>
    </source>
</evidence>
<dbReference type="Gene3D" id="3.40.50.720">
    <property type="entry name" value="NAD(P)-binding Rossmann-like Domain"/>
    <property type="match status" value="1"/>
</dbReference>
<organism evidence="9 10">
    <name type="scientific">Pediococcus argentinicus</name>
    <dbReference type="NCBI Taxonomy" id="480391"/>
    <lineage>
        <taxon>Bacteria</taxon>
        <taxon>Bacillati</taxon>
        <taxon>Bacillota</taxon>
        <taxon>Bacilli</taxon>
        <taxon>Lactobacillales</taxon>
        <taxon>Lactobacillaceae</taxon>
        <taxon>Pediococcus</taxon>
    </lineage>
</organism>
<keyword evidence="6 7" id="KW-0804">Transcription</keyword>
<gene>
    <name evidence="7" type="primary">rex</name>
    <name evidence="9" type="ORF">IV88_GL001524</name>
</gene>
<dbReference type="PANTHER" id="PTHR35786:SF1">
    <property type="entry name" value="REDOX-SENSING TRANSCRIPTIONAL REPRESSOR REX 1"/>
    <property type="match status" value="1"/>
</dbReference>
<dbReference type="Gene3D" id="1.10.10.10">
    <property type="entry name" value="Winged helix-like DNA-binding domain superfamily/Winged helix DNA-binding domain"/>
    <property type="match status" value="1"/>
</dbReference>
<keyword evidence="1 7" id="KW-0963">Cytoplasm</keyword>
<comment type="subunit">
    <text evidence="7">Homodimer.</text>
</comment>
<sequence>MTDKIPVATTKRLPLYYRFLTELYNRGTLKISSSELADLLKIDSATIRRDFSHFGQMGRRGYGYDVKELLGFFKDILDQDVQTTVALVGVGHLGHALLNFNFHKSSNVRIGVAFDVNPSVIGTKEGEVEVFAMDNLKEQIKLHKTDVAILTVPTDAAQEITDELVEAGISGIMNFTTERLAVPNNISVQNVDLTSELQNLIYAIGHK</sequence>
<dbReference type="InterPro" id="IPR036390">
    <property type="entry name" value="WH_DNA-bd_sf"/>
</dbReference>
<evidence type="ECO:0000256" key="5">
    <source>
        <dbReference type="ARBA" id="ARBA00023125"/>
    </source>
</evidence>
<evidence type="ECO:0000256" key="4">
    <source>
        <dbReference type="ARBA" id="ARBA00023027"/>
    </source>
</evidence>
<dbReference type="Pfam" id="PF02629">
    <property type="entry name" value="CoA_binding"/>
    <property type="match status" value="1"/>
</dbReference>
<comment type="subcellular location">
    <subcellularLocation>
        <location evidence="7">Cytoplasm</location>
    </subcellularLocation>
</comment>
<dbReference type="InterPro" id="IPR058203">
    <property type="entry name" value="Rex_bacilli-type"/>
</dbReference>
<dbReference type="PATRIC" id="fig|480391.4.peg.1549"/>
<dbReference type="GO" id="GO:0051775">
    <property type="term" value="P:response to redox state"/>
    <property type="evidence" value="ECO:0007669"/>
    <property type="project" value="InterPro"/>
</dbReference>
<proteinExistence type="inferred from homology"/>
<keyword evidence="5 7" id="KW-0238">DNA-binding</keyword>
<evidence type="ECO:0000256" key="2">
    <source>
        <dbReference type="ARBA" id="ARBA00022491"/>
    </source>
</evidence>
<dbReference type="NCBIfam" id="NF003991">
    <property type="entry name" value="PRK05472.1-5"/>
    <property type="match status" value="1"/>
</dbReference>
<dbReference type="NCBIfam" id="NF003996">
    <property type="entry name" value="PRK05472.2-5"/>
    <property type="match status" value="1"/>
</dbReference>